<evidence type="ECO:0000313" key="3">
    <source>
        <dbReference type="EMBL" id="MDZ4998124.1"/>
    </source>
</evidence>
<dbReference type="Proteomes" id="UP001291306">
    <property type="component" value="Unassembled WGS sequence"/>
</dbReference>
<dbReference type="EMBL" id="WNVG01000005">
    <property type="protein sequence ID" value="MDZ5031750.1"/>
    <property type="molecule type" value="Genomic_DNA"/>
</dbReference>
<dbReference type="Proteomes" id="UP001289066">
    <property type="component" value="Unassembled WGS sequence"/>
</dbReference>
<feature type="coiled-coil region" evidence="1">
    <location>
        <begin position="20"/>
        <end position="89"/>
    </location>
</feature>
<evidence type="ECO:0000313" key="2">
    <source>
        <dbReference type="EMBL" id="MDZ4909380.1"/>
    </source>
</evidence>
<evidence type="ECO:0000313" key="4">
    <source>
        <dbReference type="EMBL" id="MDZ5031750.1"/>
    </source>
</evidence>
<protein>
    <submittedName>
        <fullName evidence="4">Uncharacterized protein</fullName>
    </submittedName>
</protein>
<reference evidence="4" key="1">
    <citation type="submission" date="2019-11" db="EMBL/GenBank/DDBJ databases">
        <title>Characterization of Clostridium perfringens isolates from swine manure treated agricultural soils.</title>
        <authorList>
            <person name="Wushke S.T."/>
        </authorList>
    </citation>
    <scope>NUCLEOTIDE SEQUENCE</scope>
    <source>
        <strain evidence="4">X15</strain>
        <strain evidence="3">X26</strain>
        <strain evidence="2">X94</strain>
    </source>
</reference>
<dbReference type="Proteomes" id="UP001288778">
    <property type="component" value="Unassembled WGS sequence"/>
</dbReference>
<comment type="caution">
    <text evidence="4">The sequence shown here is derived from an EMBL/GenBank/DDBJ whole genome shotgun (WGS) entry which is preliminary data.</text>
</comment>
<name>A0AAW9IS87_CLOPF</name>
<dbReference type="EMBL" id="WNVC01000006">
    <property type="protein sequence ID" value="MDZ4998124.1"/>
    <property type="molecule type" value="Genomic_DNA"/>
</dbReference>
<sequence>MNKGFKERMKKLTNKTENFISELISIIENLEQEKELLNKKVSDMENINNFNKDIITKLKEENNEFKKKCEDLEEENELIKLEVDVLNLDLEERDGLINYLKNELELLTNSKVIETIPDDYLSKLNVKNESNLNDSNLETIIGENPKFLTLIKEAIIDKNEYKADEILIDNIDEIATDKEVLTEEDKVLLSYLAFNNSLLKTLIEKNEQIKSFVSGNSKEAFALDLLIKEQNAGFYIAFDECFQSYYNKEKRLFSNINKDIKSYLERLCNENSYKYVLDYAILQNGSEKGYSKYKAFVKVKGKYCLVYVLNDKENINYVKLDLLRFILKNDIKCYKEYHVLKERFSILTIDPFVEKMSNNIIDYKKSFKNFIHKLKGNASLLSLKARNDIALISMFLELFDTLKKGSKCIEDLYNKKDIEFEFIEVINEGRKSNEKKALVFEYFNKNKEKLLFSDTILKKLNLIFNFELKEFVGLDKYNEIINLYNNDMDKHIIVDKIEALLDDSKEASKLTKSKKNSILFIGNIVGVNKFRMDRILKINSMEPSLELLAYRKLGRTSGGYKYLTSNRMKFTYLDERIRKKLLAELIELQREREILGNKFFNIRSIEQPKNQVELSKESPIKKLGYSTNLGDKERWNILSKKAIPTLGEKKVAYHLRMLINMNKHRKNRQNAVEKWEKDLNKILSKK</sequence>
<dbReference type="AlphaFoldDB" id="A0AAW9IS87"/>
<dbReference type="RefSeq" id="WP_198603604.1">
    <property type="nucleotide sequence ID" value="NZ_CATNWL010000004.1"/>
</dbReference>
<evidence type="ECO:0000256" key="1">
    <source>
        <dbReference type="SAM" id="Coils"/>
    </source>
</evidence>
<evidence type="ECO:0000313" key="5">
    <source>
        <dbReference type="Proteomes" id="UP001289066"/>
    </source>
</evidence>
<organism evidence="4 5">
    <name type="scientific">Clostridium perfringens</name>
    <dbReference type="NCBI Taxonomy" id="1502"/>
    <lineage>
        <taxon>Bacteria</taxon>
        <taxon>Bacillati</taxon>
        <taxon>Bacillota</taxon>
        <taxon>Clostridia</taxon>
        <taxon>Eubacteriales</taxon>
        <taxon>Clostridiaceae</taxon>
        <taxon>Clostridium</taxon>
    </lineage>
</organism>
<keyword evidence="1" id="KW-0175">Coiled coil</keyword>
<accession>A0AAW9IS87</accession>
<gene>
    <name evidence="2" type="ORF">GNF68_09895</name>
    <name evidence="3" type="ORF">GNF79_03235</name>
    <name evidence="4" type="ORF">GNF81_02855</name>
</gene>
<dbReference type="EMBL" id="WNUI01000024">
    <property type="protein sequence ID" value="MDZ4909380.1"/>
    <property type="molecule type" value="Genomic_DNA"/>
</dbReference>
<proteinExistence type="predicted"/>